<sequence>MDDLKENKNSPWLSVPQFGDWDQKGGTIPDYSMDFTKILLEPVLATKKTSLTLFITNLLQLIILSLNSRLFTATTTEPTLSSLTTSHFLHL</sequence>
<dbReference type="EnsemblPlants" id="Bra024332.1">
    <property type="protein sequence ID" value="Bra024332.1-P"/>
    <property type="gene ID" value="Bra024332"/>
</dbReference>
<dbReference type="HOGENOM" id="CLU_2430185_0_0_1"/>
<keyword evidence="3" id="KW-1185">Reference proteome</keyword>
<reference evidence="2 3" key="1">
    <citation type="journal article" date="2011" name="Nat. Genet.">
        <title>The genome of the mesopolyploid crop species Brassica rapa.</title>
        <authorList>
            <consortium name="Brassica rapa Genome Sequencing Project Consortium"/>
            <person name="Wang X."/>
            <person name="Wang H."/>
            <person name="Wang J."/>
            <person name="Sun R."/>
            <person name="Wu J."/>
            <person name="Liu S."/>
            <person name="Bai Y."/>
            <person name="Mun J.H."/>
            <person name="Bancroft I."/>
            <person name="Cheng F."/>
            <person name="Huang S."/>
            <person name="Li X."/>
            <person name="Hua W."/>
            <person name="Wang J."/>
            <person name="Wang X."/>
            <person name="Freeling M."/>
            <person name="Pires J.C."/>
            <person name="Paterson A.H."/>
            <person name="Chalhoub B."/>
            <person name="Wang B."/>
            <person name="Hayward A."/>
            <person name="Sharpe A.G."/>
            <person name="Park B.S."/>
            <person name="Weisshaar B."/>
            <person name="Liu B."/>
            <person name="Li B."/>
            <person name="Liu B."/>
            <person name="Tong C."/>
            <person name="Song C."/>
            <person name="Duran C."/>
            <person name="Peng C."/>
            <person name="Geng C."/>
            <person name="Koh C."/>
            <person name="Lin C."/>
            <person name="Edwards D."/>
            <person name="Mu D."/>
            <person name="Shen D."/>
            <person name="Soumpourou E."/>
            <person name="Li F."/>
            <person name="Fraser F."/>
            <person name="Conant G."/>
            <person name="Lassalle G."/>
            <person name="King G.J."/>
            <person name="Bonnema G."/>
            <person name="Tang H."/>
            <person name="Wang H."/>
            <person name="Belcram H."/>
            <person name="Zhou H."/>
            <person name="Hirakawa H."/>
            <person name="Abe H."/>
            <person name="Guo H."/>
            <person name="Wang H."/>
            <person name="Jin H."/>
            <person name="Parkin I.A."/>
            <person name="Batley J."/>
            <person name="Kim J.S."/>
            <person name="Just J."/>
            <person name="Li J."/>
            <person name="Xu J."/>
            <person name="Deng J."/>
            <person name="Kim J.A."/>
            <person name="Li J."/>
            <person name="Yu J."/>
            <person name="Meng J."/>
            <person name="Wang J."/>
            <person name="Min J."/>
            <person name="Poulain J."/>
            <person name="Wang J."/>
            <person name="Hatakeyama K."/>
            <person name="Wu K."/>
            <person name="Wang L."/>
            <person name="Fang L."/>
            <person name="Trick M."/>
            <person name="Links M.G."/>
            <person name="Zhao M."/>
            <person name="Jin M."/>
            <person name="Ramchiary N."/>
            <person name="Drou N."/>
            <person name="Berkman P.J."/>
            <person name="Cai Q."/>
            <person name="Huang Q."/>
            <person name="Li R."/>
            <person name="Tabata S."/>
            <person name="Cheng S."/>
            <person name="Zhang S."/>
            <person name="Zhang S."/>
            <person name="Huang S."/>
            <person name="Sato S."/>
            <person name="Sun S."/>
            <person name="Kwon S.J."/>
            <person name="Choi S.R."/>
            <person name="Lee T.H."/>
            <person name="Fan W."/>
            <person name="Zhao X."/>
            <person name="Tan X."/>
            <person name="Xu X."/>
            <person name="Wang Y."/>
            <person name="Qiu Y."/>
            <person name="Yin Y."/>
            <person name="Li Y."/>
            <person name="Du Y."/>
            <person name="Liao Y."/>
            <person name="Lim Y."/>
            <person name="Narusaka Y."/>
            <person name="Wang Y."/>
            <person name="Wang Z."/>
            <person name="Li Z."/>
            <person name="Wang Z."/>
            <person name="Xiong Z."/>
            <person name="Zhang Z."/>
        </authorList>
    </citation>
    <scope>NUCLEOTIDE SEQUENCE [LARGE SCALE GENOMIC DNA]</scope>
    <source>
        <strain evidence="2 3">cv. Chiifu-401-42</strain>
    </source>
</reference>
<dbReference type="Pfam" id="PF05627">
    <property type="entry name" value="AvrRpt-cleavage"/>
    <property type="match status" value="1"/>
</dbReference>
<dbReference type="AlphaFoldDB" id="M4E6C8"/>
<protein>
    <recommendedName>
        <fullName evidence="1">RIN4 pathogenic type III effector avirulence factor Avr cleavage site domain-containing protein</fullName>
    </recommendedName>
</protein>
<evidence type="ECO:0000313" key="2">
    <source>
        <dbReference type="EnsemblPlants" id="Bra024332.1-P"/>
    </source>
</evidence>
<accession>M4E6C8</accession>
<dbReference type="STRING" id="51351.M4E6C8"/>
<name>M4E6C8_BRACM</name>
<organism evidence="2 3">
    <name type="scientific">Brassica campestris</name>
    <name type="common">Field mustard</name>
    <dbReference type="NCBI Taxonomy" id="3711"/>
    <lineage>
        <taxon>Eukaryota</taxon>
        <taxon>Viridiplantae</taxon>
        <taxon>Streptophyta</taxon>
        <taxon>Embryophyta</taxon>
        <taxon>Tracheophyta</taxon>
        <taxon>Spermatophyta</taxon>
        <taxon>Magnoliopsida</taxon>
        <taxon>eudicotyledons</taxon>
        <taxon>Gunneridae</taxon>
        <taxon>Pentapetalae</taxon>
        <taxon>rosids</taxon>
        <taxon>malvids</taxon>
        <taxon>Brassicales</taxon>
        <taxon>Brassicaceae</taxon>
        <taxon>Brassiceae</taxon>
        <taxon>Brassica</taxon>
    </lineage>
</organism>
<dbReference type="InterPro" id="IPR008700">
    <property type="entry name" value="TypeIII_avirulence_cleave"/>
</dbReference>
<dbReference type="PANTHER" id="PTHR33882:SF2">
    <property type="entry name" value="EXPRESSED PROTEIN"/>
    <property type="match status" value="1"/>
</dbReference>
<feature type="domain" description="RIN4 pathogenic type III effector avirulence factor Avr cleavage site" evidence="1">
    <location>
        <begin position="12"/>
        <end position="38"/>
    </location>
</feature>
<dbReference type="PANTHER" id="PTHR33882">
    <property type="entry name" value="PATHOGENIC TYPE III EFFECTOR AVIRULENCE FACTOR AVR AVRRPT-CLEAVAGE: CLEAVAGE SITE PROTEIN"/>
    <property type="match status" value="1"/>
</dbReference>
<proteinExistence type="predicted"/>
<dbReference type="InParanoid" id="M4E6C8"/>
<reference evidence="2 3" key="2">
    <citation type="journal article" date="2018" name="Hortic Res">
        <title>Improved Brassica rapa reference genome by single-molecule sequencing and chromosome conformation capture technologies.</title>
        <authorList>
            <person name="Zhang L."/>
            <person name="Cai X."/>
            <person name="Wu J."/>
            <person name="Liu M."/>
            <person name="Grob S."/>
            <person name="Cheng F."/>
            <person name="Liang J."/>
            <person name="Cai C."/>
            <person name="Liu Z."/>
            <person name="Liu B."/>
            <person name="Wang F."/>
            <person name="Li S."/>
            <person name="Liu F."/>
            <person name="Li X."/>
            <person name="Cheng L."/>
            <person name="Yang W."/>
            <person name="Li M.H."/>
            <person name="Grossniklaus U."/>
            <person name="Zheng H."/>
            <person name="Wang X."/>
        </authorList>
    </citation>
    <scope>NUCLEOTIDE SEQUENCE [LARGE SCALE GENOMIC DNA]</scope>
    <source>
        <strain evidence="2 3">cv. Chiifu-401-42</strain>
    </source>
</reference>
<dbReference type="Gramene" id="Bra024332.1">
    <property type="protein sequence ID" value="Bra024332.1-P"/>
    <property type="gene ID" value="Bra024332"/>
</dbReference>
<dbReference type="Proteomes" id="UP000011750">
    <property type="component" value="Chromosome A06"/>
</dbReference>
<evidence type="ECO:0000259" key="1">
    <source>
        <dbReference type="Pfam" id="PF05627"/>
    </source>
</evidence>
<reference evidence="2" key="3">
    <citation type="submission" date="2023-03" db="UniProtKB">
        <authorList>
            <consortium name="EnsemblPlants"/>
        </authorList>
    </citation>
    <scope>IDENTIFICATION</scope>
    <source>
        <strain evidence="2">cv. Chiifu-401-42</strain>
    </source>
</reference>
<evidence type="ECO:0000313" key="3">
    <source>
        <dbReference type="Proteomes" id="UP000011750"/>
    </source>
</evidence>